<evidence type="ECO:0000313" key="2">
    <source>
        <dbReference type="Proteomes" id="UP000050969"/>
    </source>
</evidence>
<dbReference type="Gene3D" id="3.90.180.10">
    <property type="entry name" value="Medium-chain alcohol dehydrogenases, catalytic domain"/>
    <property type="match status" value="1"/>
</dbReference>
<accession>A0A0R2N3U0</accession>
<organism evidence="1 2">
    <name type="scientific">Lacticaseibacillus saniviri JCM 17471 = DSM 24301</name>
    <dbReference type="NCBI Taxonomy" id="1293598"/>
    <lineage>
        <taxon>Bacteria</taxon>
        <taxon>Bacillati</taxon>
        <taxon>Bacillota</taxon>
        <taxon>Bacilli</taxon>
        <taxon>Lactobacillales</taxon>
        <taxon>Lactobacillaceae</taxon>
        <taxon>Lacticaseibacillus</taxon>
    </lineage>
</organism>
<comment type="caution">
    <text evidence="1">The sequence shown here is derived from an EMBL/GenBank/DDBJ whole genome shotgun (WGS) entry which is preliminary data.</text>
</comment>
<dbReference type="SUPFAM" id="SSF50129">
    <property type="entry name" value="GroES-like"/>
    <property type="match status" value="1"/>
</dbReference>
<dbReference type="AlphaFoldDB" id="A0A0R2N3U0"/>
<dbReference type="InterPro" id="IPR052585">
    <property type="entry name" value="Lipid_raft_assoc_Zn_ADH"/>
</dbReference>
<name>A0A0R2N3U0_9LACO</name>
<dbReference type="Proteomes" id="UP000050969">
    <property type="component" value="Unassembled WGS sequence"/>
</dbReference>
<keyword evidence="2" id="KW-1185">Reference proteome</keyword>
<protein>
    <submittedName>
        <fullName evidence="1">NADPH quinone reductase or related Zn-dependent oxidoreductase</fullName>
    </submittedName>
</protein>
<evidence type="ECO:0000313" key="1">
    <source>
        <dbReference type="EMBL" id="KRO17690.1"/>
    </source>
</evidence>
<dbReference type="PANTHER" id="PTHR43482:SF1">
    <property type="entry name" value="PROTEIN AST1-RELATED"/>
    <property type="match status" value="1"/>
</dbReference>
<dbReference type="InterPro" id="IPR011032">
    <property type="entry name" value="GroES-like_sf"/>
</dbReference>
<reference evidence="1 2" key="1">
    <citation type="journal article" date="2015" name="Genome Announc.">
        <title>Expanding the biotechnology potential of lactobacilli through comparative genomics of 213 strains and associated genera.</title>
        <authorList>
            <person name="Sun Z."/>
            <person name="Harris H.M."/>
            <person name="McCann A."/>
            <person name="Guo C."/>
            <person name="Argimon S."/>
            <person name="Zhang W."/>
            <person name="Yang X."/>
            <person name="Jeffery I.B."/>
            <person name="Cooney J.C."/>
            <person name="Kagawa T.F."/>
            <person name="Liu W."/>
            <person name="Song Y."/>
            <person name="Salvetti E."/>
            <person name="Wrobel A."/>
            <person name="Rasinkangas P."/>
            <person name="Parkhill J."/>
            <person name="Rea M.C."/>
            <person name="O'Sullivan O."/>
            <person name="Ritari J."/>
            <person name="Douillard F.P."/>
            <person name="Paul Ross R."/>
            <person name="Yang R."/>
            <person name="Briner A.E."/>
            <person name="Felis G.E."/>
            <person name="de Vos W.M."/>
            <person name="Barrangou R."/>
            <person name="Klaenhammer T.R."/>
            <person name="Caufield P.W."/>
            <person name="Cui Y."/>
            <person name="Zhang H."/>
            <person name="O'Toole P.W."/>
        </authorList>
    </citation>
    <scope>NUCLEOTIDE SEQUENCE [LARGE SCALE GENOMIC DNA]</scope>
    <source>
        <strain evidence="1 2">DSM 24301</strain>
    </source>
</reference>
<proteinExistence type="predicted"/>
<dbReference type="RefSeq" id="WP_054777913.1">
    <property type="nucleotide sequence ID" value="NZ_BBBX01000022.1"/>
</dbReference>
<dbReference type="OrthoDB" id="110915at2"/>
<gene>
    <name evidence="1" type="ORF">IV56_GL002176</name>
</gene>
<dbReference type="EMBL" id="JQCE01000009">
    <property type="protein sequence ID" value="KRO17690.1"/>
    <property type="molecule type" value="Genomic_DNA"/>
</dbReference>
<dbReference type="STRING" id="1293598.IV56_GL002176"/>
<dbReference type="PANTHER" id="PTHR43482">
    <property type="entry name" value="PROTEIN AST1-RELATED"/>
    <property type="match status" value="1"/>
</dbReference>
<dbReference type="Gene3D" id="3.40.50.720">
    <property type="entry name" value="NAD(P)-binding Rossmann-like Domain"/>
    <property type="match status" value="1"/>
</dbReference>
<dbReference type="PATRIC" id="fig|1293598.4.peg.2278"/>
<sequence>MQTVLQTNFNGIDGLELTQIDKPTLTANGVIVEMDLVPISPTDIKRESNPNATQEALAQLPRTIGYSGTGTVVAVGENRDQALRNRRVLVMHPTGSYSDYLVSENPDWLFPLPDAVDNKSATTLTATPYVLLDAIMNATAHGTDNIVITGANSVIGQYLLQLLAHEADFKAKVWPIVSPSSATYFEQQFPNQAHNTSTTLPQLNRAVIVDIAGSTALIEALLTHIAQPTIVSIALMHYQTTVPFQFVHEEFNAEQYRALIQQLATKQLTAPVGRIFPVTEIKHAQHFVQETHSRGRVLVSFH</sequence>